<proteinExistence type="predicted"/>
<dbReference type="CDD" id="cd01335">
    <property type="entry name" value="Radical_SAM"/>
    <property type="match status" value="1"/>
</dbReference>
<dbReference type="InterPro" id="IPR007197">
    <property type="entry name" value="rSAM"/>
</dbReference>
<dbReference type="EMBL" id="JBHSBB010000008">
    <property type="protein sequence ID" value="MFC4031847.1"/>
    <property type="molecule type" value="Genomic_DNA"/>
</dbReference>
<evidence type="ECO:0000256" key="4">
    <source>
        <dbReference type="ARBA" id="ARBA00023014"/>
    </source>
</evidence>
<feature type="compositionally biased region" description="Gly residues" evidence="5">
    <location>
        <begin position="287"/>
        <end position="299"/>
    </location>
</feature>
<feature type="domain" description="Radical SAM core" evidence="6">
    <location>
        <begin position="21"/>
        <end position="150"/>
    </location>
</feature>
<keyword evidence="8" id="KW-1185">Reference proteome</keyword>
<evidence type="ECO:0000256" key="3">
    <source>
        <dbReference type="ARBA" id="ARBA00023004"/>
    </source>
</evidence>
<dbReference type="SUPFAM" id="SSF102114">
    <property type="entry name" value="Radical SAM enzymes"/>
    <property type="match status" value="1"/>
</dbReference>
<dbReference type="Gene3D" id="3.20.20.70">
    <property type="entry name" value="Aldolase class I"/>
    <property type="match status" value="1"/>
</dbReference>
<dbReference type="RefSeq" id="WP_386428251.1">
    <property type="nucleotide sequence ID" value="NZ_JBHSBB010000008.1"/>
</dbReference>
<evidence type="ECO:0000313" key="7">
    <source>
        <dbReference type="EMBL" id="MFC4031847.1"/>
    </source>
</evidence>
<comment type="caution">
    <text evidence="7">The sequence shown here is derived from an EMBL/GenBank/DDBJ whole genome shotgun (WGS) entry which is preliminary data.</text>
</comment>
<keyword evidence="4" id="KW-0411">Iron-sulfur</keyword>
<evidence type="ECO:0000256" key="1">
    <source>
        <dbReference type="ARBA" id="ARBA00022691"/>
    </source>
</evidence>
<evidence type="ECO:0000256" key="2">
    <source>
        <dbReference type="ARBA" id="ARBA00022723"/>
    </source>
</evidence>
<evidence type="ECO:0000256" key="5">
    <source>
        <dbReference type="SAM" id="MobiDB-lite"/>
    </source>
</evidence>
<dbReference type="SFLD" id="SFLDS00029">
    <property type="entry name" value="Radical_SAM"/>
    <property type="match status" value="1"/>
</dbReference>
<accession>A0ABV8HLR8</accession>
<protein>
    <submittedName>
        <fullName evidence="7">Radical SAM protein</fullName>
    </submittedName>
</protein>
<keyword evidence="3" id="KW-0408">Iron</keyword>
<keyword evidence="2" id="KW-0479">Metal-binding</keyword>
<evidence type="ECO:0000313" key="8">
    <source>
        <dbReference type="Proteomes" id="UP001595765"/>
    </source>
</evidence>
<dbReference type="Pfam" id="PF04055">
    <property type="entry name" value="Radical_SAM"/>
    <property type="match status" value="1"/>
</dbReference>
<dbReference type="Proteomes" id="UP001595765">
    <property type="component" value="Unassembled WGS sequence"/>
</dbReference>
<dbReference type="InterPro" id="IPR013785">
    <property type="entry name" value="Aldolase_TIM"/>
</dbReference>
<sequence>MHLAEYLALRPVPGAGVVMALTGRCPLACAHCSTDASADGLDPPAGALLRFAESFAGPHPPSVALLTGGEPLLRPRLVRDLAERCRAAGTAAFVLTGMFWARTARVPAPVAAALDAVDHVSASLDAFHEREVPRRAVFTALRRLLDTGKDVSLHLLADGPGGPAGAGVDEVVAAVRGEFGDRVPMLVGRLAAVGRGSSLLPEPDAGSSAVAPPCAMAAWPVVAVDGTVTACCNQHVLDRRPVPGHLLLGHAASDTWTDIRGRTVGSPALRAVRTLGPHALARTAADGSGGPGDPGGPGRSGCDVCRSLRSGPAPRVAASAEALEGPVLRLQELAGPAGFARRYGSARHAGLVLLGGPSCAG</sequence>
<feature type="region of interest" description="Disordered" evidence="5">
    <location>
        <begin position="282"/>
        <end position="301"/>
    </location>
</feature>
<dbReference type="InterPro" id="IPR058240">
    <property type="entry name" value="rSAM_sf"/>
</dbReference>
<name>A0ABV8HLR8_9ACTN</name>
<keyword evidence="1" id="KW-0949">S-adenosyl-L-methionine</keyword>
<organism evidence="7 8">
    <name type="scientific">Streptomyces polygonati</name>
    <dbReference type="NCBI Taxonomy" id="1617087"/>
    <lineage>
        <taxon>Bacteria</taxon>
        <taxon>Bacillati</taxon>
        <taxon>Actinomycetota</taxon>
        <taxon>Actinomycetes</taxon>
        <taxon>Kitasatosporales</taxon>
        <taxon>Streptomycetaceae</taxon>
        <taxon>Streptomyces</taxon>
    </lineage>
</organism>
<reference evidence="8" key="1">
    <citation type="journal article" date="2019" name="Int. J. Syst. Evol. Microbiol.">
        <title>The Global Catalogue of Microorganisms (GCM) 10K type strain sequencing project: providing services to taxonomists for standard genome sequencing and annotation.</title>
        <authorList>
            <consortium name="The Broad Institute Genomics Platform"/>
            <consortium name="The Broad Institute Genome Sequencing Center for Infectious Disease"/>
            <person name="Wu L."/>
            <person name="Ma J."/>
        </authorList>
    </citation>
    <scope>NUCLEOTIDE SEQUENCE [LARGE SCALE GENOMIC DNA]</scope>
    <source>
        <strain evidence="8">CGMCC 4.7237</strain>
    </source>
</reference>
<evidence type="ECO:0000259" key="6">
    <source>
        <dbReference type="Pfam" id="PF04055"/>
    </source>
</evidence>
<gene>
    <name evidence="7" type="ORF">ACFO3J_10185</name>
</gene>